<proteinExistence type="predicted"/>
<organism evidence="5 6">
    <name type="scientific">Paenibacillus terricola</name>
    <dbReference type="NCBI Taxonomy" id="2763503"/>
    <lineage>
        <taxon>Bacteria</taxon>
        <taxon>Bacillati</taxon>
        <taxon>Bacillota</taxon>
        <taxon>Bacilli</taxon>
        <taxon>Bacillales</taxon>
        <taxon>Paenibacillaceae</taxon>
        <taxon>Paenibacillus</taxon>
    </lineage>
</organism>
<dbReference type="GO" id="GO:0016787">
    <property type="term" value="F:hydrolase activity"/>
    <property type="evidence" value="ECO:0007669"/>
    <property type="project" value="UniProtKB-KW"/>
</dbReference>
<comment type="caution">
    <text evidence="5">The sequence shown here is derived from an EMBL/GenBank/DDBJ whole genome shotgun (WGS) entry which is preliminary data.</text>
</comment>
<sequence length="222" mass="25706">MRIQAVFFDLFETLITEFMDGSRISKRQYDYMQLLGLSAETFKHEWRNHQDARMRGEHATFNDVIRAILASHSLPVNEANIEFLYQERLKEKHIPFRQIHAEVLELLQYLKQNQIKVGLISNCTEEEVRGWQDCALSEYFDDAVFSYQTGKCKPDKEIYTLACERLQVLPEASVFVGDGGSNELSGAADAGLNVFHAVWFQSWTKSDFKQLRRPSELIAAFQ</sequence>
<dbReference type="InterPro" id="IPR036412">
    <property type="entry name" value="HAD-like_sf"/>
</dbReference>
<evidence type="ECO:0000313" key="5">
    <source>
        <dbReference type="EMBL" id="MBD3922150.1"/>
    </source>
</evidence>
<dbReference type="PANTHER" id="PTHR46470">
    <property type="entry name" value="N-ACYLNEURAMINATE-9-PHOSPHATASE"/>
    <property type="match status" value="1"/>
</dbReference>
<evidence type="ECO:0000256" key="4">
    <source>
        <dbReference type="ARBA" id="ARBA00022842"/>
    </source>
</evidence>
<keyword evidence="3 5" id="KW-0378">Hydrolase</keyword>
<protein>
    <submittedName>
        <fullName evidence="5">HAD family hydrolase</fullName>
    </submittedName>
</protein>
<keyword evidence="2" id="KW-0479">Metal-binding</keyword>
<dbReference type="PRINTS" id="PR00413">
    <property type="entry name" value="HADHALOGNASE"/>
</dbReference>
<keyword evidence="6" id="KW-1185">Reference proteome</keyword>
<dbReference type="SFLD" id="SFLDG01129">
    <property type="entry name" value="C1.5:_HAD__Beta-PGM__Phosphata"/>
    <property type="match status" value="1"/>
</dbReference>
<dbReference type="RefSeq" id="WP_191206458.1">
    <property type="nucleotide sequence ID" value="NZ_JACXZA010000008.1"/>
</dbReference>
<name>A0ABR8N2P8_9BACL</name>
<dbReference type="InterPro" id="IPR006439">
    <property type="entry name" value="HAD-SF_hydro_IA"/>
</dbReference>
<dbReference type="SUPFAM" id="SSF56784">
    <property type="entry name" value="HAD-like"/>
    <property type="match status" value="1"/>
</dbReference>
<dbReference type="PANTHER" id="PTHR46470:SF2">
    <property type="entry name" value="GLYCERALDEHYDE 3-PHOSPHATE PHOSPHATASE"/>
    <property type="match status" value="1"/>
</dbReference>
<evidence type="ECO:0000313" key="6">
    <source>
        <dbReference type="Proteomes" id="UP000609346"/>
    </source>
</evidence>
<gene>
    <name evidence="5" type="ORF">H8B09_25560</name>
</gene>
<dbReference type="Proteomes" id="UP000609346">
    <property type="component" value="Unassembled WGS sequence"/>
</dbReference>
<comment type="cofactor">
    <cofactor evidence="1">
        <name>Mg(2+)</name>
        <dbReference type="ChEBI" id="CHEBI:18420"/>
    </cofactor>
</comment>
<keyword evidence="4" id="KW-0460">Magnesium</keyword>
<dbReference type="EMBL" id="JACXZA010000008">
    <property type="protein sequence ID" value="MBD3922150.1"/>
    <property type="molecule type" value="Genomic_DNA"/>
</dbReference>
<evidence type="ECO:0000256" key="1">
    <source>
        <dbReference type="ARBA" id="ARBA00001946"/>
    </source>
</evidence>
<dbReference type="NCBIfam" id="TIGR01549">
    <property type="entry name" value="HAD-SF-IA-v1"/>
    <property type="match status" value="1"/>
</dbReference>
<dbReference type="Pfam" id="PF00702">
    <property type="entry name" value="Hydrolase"/>
    <property type="match status" value="1"/>
</dbReference>
<accession>A0ABR8N2P8</accession>
<dbReference type="InterPro" id="IPR051400">
    <property type="entry name" value="HAD-like_hydrolase"/>
</dbReference>
<dbReference type="InterPro" id="IPR023214">
    <property type="entry name" value="HAD_sf"/>
</dbReference>
<dbReference type="Gene3D" id="3.40.50.1000">
    <property type="entry name" value="HAD superfamily/HAD-like"/>
    <property type="match status" value="1"/>
</dbReference>
<evidence type="ECO:0000256" key="2">
    <source>
        <dbReference type="ARBA" id="ARBA00022723"/>
    </source>
</evidence>
<dbReference type="SFLD" id="SFLDS00003">
    <property type="entry name" value="Haloacid_Dehalogenase"/>
    <property type="match status" value="1"/>
</dbReference>
<evidence type="ECO:0000256" key="3">
    <source>
        <dbReference type="ARBA" id="ARBA00022801"/>
    </source>
</evidence>
<reference evidence="5 6" key="1">
    <citation type="submission" date="2020-09" db="EMBL/GenBank/DDBJ databases">
        <title>Paenibacillus sp. strain PR3 16S rRNA gene Genome sequencing and assembly.</title>
        <authorList>
            <person name="Kim J."/>
        </authorList>
    </citation>
    <scope>NUCLEOTIDE SEQUENCE [LARGE SCALE GENOMIC DNA]</scope>
    <source>
        <strain evidence="5 6">PR3</strain>
    </source>
</reference>
<dbReference type="NCBIfam" id="TIGR01509">
    <property type="entry name" value="HAD-SF-IA-v3"/>
    <property type="match status" value="1"/>
</dbReference>